<feature type="non-terminal residue" evidence="1">
    <location>
        <position position="1"/>
    </location>
</feature>
<feature type="non-terminal residue" evidence="1">
    <location>
        <position position="76"/>
    </location>
</feature>
<accession>A0A0B6Y1K8</accession>
<protein>
    <submittedName>
        <fullName evidence="1">Uncharacterized protein</fullName>
    </submittedName>
</protein>
<gene>
    <name evidence="1" type="primary">ORF9603</name>
</gene>
<reference evidence="1" key="1">
    <citation type="submission" date="2014-12" db="EMBL/GenBank/DDBJ databases">
        <title>Insight into the proteome of Arion vulgaris.</title>
        <authorList>
            <person name="Aradska J."/>
            <person name="Bulat T."/>
            <person name="Smidak R."/>
            <person name="Sarate P."/>
            <person name="Gangsoo J."/>
            <person name="Sialana F."/>
            <person name="Bilban M."/>
            <person name="Lubec G."/>
        </authorList>
    </citation>
    <scope>NUCLEOTIDE SEQUENCE</scope>
    <source>
        <tissue evidence="1">Skin</tissue>
    </source>
</reference>
<dbReference type="EMBL" id="HACG01003149">
    <property type="protein sequence ID" value="CEK50014.1"/>
    <property type="molecule type" value="Transcribed_RNA"/>
</dbReference>
<dbReference type="AlphaFoldDB" id="A0A0B6Y1K8"/>
<name>A0A0B6Y1K8_9EUPU</name>
<evidence type="ECO:0000313" key="1">
    <source>
        <dbReference type="EMBL" id="CEK50014.1"/>
    </source>
</evidence>
<organism evidence="1">
    <name type="scientific">Arion vulgaris</name>
    <dbReference type="NCBI Taxonomy" id="1028688"/>
    <lineage>
        <taxon>Eukaryota</taxon>
        <taxon>Metazoa</taxon>
        <taxon>Spiralia</taxon>
        <taxon>Lophotrochozoa</taxon>
        <taxon>Mollusca</taxon>
        <taxon>Gastropoda</taxon>
        <taxon>Heterobranchia</taxon>
        <taxon>Euthyneura</taxon>
        <taxon>Panpulmonata</taxon>
        <taxon>Eupulmonata</taxon>
        <taxon>Stylommatophora</taxon>
        <taxon>Helicina</taxon>
        <taxon>Arionoidea</taxon>
        <taxon>Arionidae</taxon>
        <taxon>Arion</taxon>
    </lineage>
</organism>
<proteinExistence type="predicted"/>
<sequence>NNELSPPMKTHSQNDHDFCVQDEVNQRHVSAGPVSHFCHSMNGQSPTWTHQQKLDHTCNQLNPSNLMYIPDLNYNQ</sequence>